<dbReference type="AlphaFoldDB" id="D7C1N7"/>
<dbReference type="EMBL" id="CP002047">
    <property type="protein sequence ID" value="ADI10102.1"/>
    <property type="molecule type" value="Genomic_DNA"/>
</dbReference>
<accession>D7C1N7</accession>
<protein>
    <submittedName>
        <fullName evidence="5">Putative NADH:flavin oxidoreductase</fullName>
    </submittedName>
</protein>
<dbReference type="GO" id="GO:0016628">
    <property type="term" value="F:oxidoreductase activity, acting on the CH-CH group of donors, NAD or NADP as acceptor"/>
    <property type="evidence" value="ECO:0007669"/>
    <property type="project" value="UniProtKB-ARBA"/>
</dbReference>
<dbReference type="InterPro" id="IPR045247">
    <property type="entry name" value="Oye-like"/>
</dbReference>
<dbReference type="GO" id="GO:0010181">
    <property type="term" value="F:FMN binding"/>
    <property type="evidence" value="ECO:0007669"/>
    <property type="project" value="InterPro"/>
</dbReference>
<dbReference type="KEGG" id="sbh:SBI_06982"/>
<comment type="similarity">
    <text evidence="2">Belongs to the NADH:flavin oxidoreductase/NADH oxidase family.</text>
</comment>
<feature type="domain" description="NADH:flavin oxidoreductase/NADH oxidase N-terminal" evidence="4">
    <location>
        <begin position="12"/>
        <end position="343"/>
    </location>
</feature>
<proteinExistence type="inferred from homology"/>
<dbReference type="CDD" id="cd02933">
    <property type="entry name" value="OYE_like_FMN"/>
    <property type="match status" value="1"/>
</dbReference>
<evidence type="ECO:0000256" key="3">
    <source>
        <dbReference type="ARBA" id="ARBA00023002"/>
    </source>
</evidence>
<dbReference type="Proteomes" id="UP000000377">
    <property type="component" value="Chromosome"/>
</dbReference>
<dbReference type="HOGENOM" id="CLU_012153_0_1_11"/>
<gene>
    <name evidence="5" type="ordered locus">SBI_06982</name>
</gene>
<comment type="cofactor">
    <cofactor evidence="1">
        <name>FMN</name>
        <dbReference type="ChEBI" id="CHEBI:58210"/>
    </cofactor>
</comment>
<dbReference type="eggNOG" id="COG1902">
    <property type="taxonomic scope" value="Bacteria"/>
</dbReference>
<evidence type="ECO:0000313" key="5">
    <source>
        <dbReference type="EMBL" id="ADI10102.1"/>
    </source>
</evidence>
<evidence type="ECO:0000259" key="4">
    <source>
        <dbReference type="Pfam" id="PF00724"/>
    </source>
</evidence>
<dbReference type="InterPro" id="IPR013785">
    <property type="entry name" value="Aldolase_TIM"/>
</dbReference>
<dbReference type="PATRIC" id="fig|749414.3.peg.7181"/>
<dbReference type="SUPFAM" id="SSF51395">
    <property type="entry name" value="FMN-linked oxidoreductases"/>
    <property type="match status" value="1"/>
</dbReference>
<dbReference type="Pfam" id="PF00724">
    <property type="entry name" value="Oxidored_FMN"/>
    <property type="match status" value="1"/>
</dbReference>
<dbReference type="PANTHER" id="PTHR22893:SF91">
    <property type="entry name" value="NADPH DEHYDROGENASE 2-RELATED"/>
    <property type="match status" value="1"/>
</dbReference>
<evidence type="ECO:0000256" key="2">
    <source>
        <dbReference type="ARBA" id="ARBA00005979"/>
    </source>
</evidence>
<dbReference type="Gene3D" id="3.20.20.70">
    <property type="entry name" value="Aldolase class I"/>
    <property type="match status" value="1"/>
</dbReference>
<evidence type="ECO:0000256" key="1">
    <source>
        <dbReference type="ARBA" id="ARBA00001917"/>
    </source>
</evidence>
<keyword evidence="6" id="KW-1185">Reference proteome</keyword>
<dbReference type="InterPro" id="IPR001155">
    <property type="entry name" value="OxRdtase_FMN_N"/>
</dbReference>
<keyword evidence="3" id="KW-0560">Oxidoreductase</keyword>
<sequence>MSFYRLGMSNADLFTPHSLGPLQLPNRMVMAPMTRFRAHEDGTPLPLVADYYAQRASAGLLITEGIWPSRGGQSDWRLPGLETQAHVAGWRKVTEAVHAAGGRIFAQLMHGGRKGHPLARIDGSVPAGPSAVPEPGPVHIPGGRKADSVVPRAMSLADIRTVLDDYAEAARHAIEAGFDGVELHGANSYLIHQFLADNTNLRQDAYGGSVAGRIRFAVEAVEAVAGAIGAERTALRISPGNPQFGMAESDPAPVYRALVDAIDSAGLVYLHLTDNARYPALDDLRPRWSGPLIANVGENGEATTREAGEKVLADGRADLVSYGRAFIANPDLPRRFAAGAPLNTIDERHLYTYGAEGYTDYPLMSAAPSGG</sequence>
<dbReference type="GO" id="GO:0005829">
    <property type="term" value="C:cytosol"/>
    <property type="evidence" value="ECO:0007669"/>
    <property type="project" value="TreeGrafter"/>
</dbReference>
<name>D7C1N7_STRBB</name>
<dbReference type="PANTHER" id="PTHR22893">
    <property type="entry name" value="NADH OXIDOREDUCTASE-RELATED"/>
    <property type="match status" value="1"/>
</dbReference>
<organism evidence="5 6">
    <name type="scientific">Streptomyces bingchenggensis (strain BCW-1)</name>
    <dbReference type="NCBI Taxonomy" id="749414"/>
    <lineage>
        <taxon>Bacteria</taxon>
        <taxon>Bacillati</taxon>
        <taxon>Actinomycetota</taxon>
        <taxon>Actinomycetes</taxon>
        <taxon>Kitasatosporales</taxon>
        <taxon>Streptomycetaceae</taxon>
        <taxon>Streptomyces</taxon>
    </lineage>
</organism>
<dbReference type="STRING" id="749414.SBI_06982"/>
<evidence type="ECO:0000313" key="6">
    <source>
        <dbReference type="Proteomes" id="UP000000377"/>
    </source>
</evidence>
<dbReference type="FunFam" id="3.20.20.70:FF:000059">
    <property type="entry name" value="N-ethylmaleimide reductase, FMN-linked"/>
    <property type="match status" value="1"/>
</dbReference>
<reference evidence="5 6" key="1">
    <citation type="journal article" date="2010" name="J. Bacteriol.">
        <title>Genome sequence of the milbemycin-producing bacterium Streptomyces bingchenggensis.</title>
        <authorList>
            <person name="Wang X.J."/>
            <person name="Yan Y.J."/>
            <person name="Zhang B."/>
            <person name="An J."/>
            <person name="Wang J.J."/>
            <person name="Tian J."/>
            <person name="Jiang L."/>
            <person name="Chen Y.H."/>
            <person name="Huang S.X."/>
            <person name="Yin M."/>
            <person name="Zhang J."/>
            <person name="Gao A.L."/>
            <person name="Liu C.X."/>
            <person name="Zhu Z.X."/>
            <person name="Xiang W.S."/>
        </authorList>
    </citation>
    <scope>NUCLEOTIDE SEQUENCE [LARGE SCALE GENOMIC DNA]</scope>
    <source>
        <strain evidence="5 6">BCW-1</strain>
    </source>
</reference>